<organism evidence="7 8">
    <name type="scientific">Nocardia nova SH22a</name>
    <dbReference type="NCBI Taxonomy" id="1415166"/>
    <lineage>
        <taxon>Bacteria</taxon>
        <taxon>Bacillati</taxon>
        <taxon>Actinomycetota</taxon>
        <taxon>Actinomycetes</taxon>
        <taxon>Mycobacteriales</taxon>
        <taxon>Nocardiaceae</taxon>
        <taxon>Nocardia</taxon>
    </lineage>
</organism>
<evidence type="ECO:0000256" key="2">
    <source>
        <dbReference type="ARBA" id="ARBA00022670"/>
    </source>
</evidence>
<sequence length="1102" mass="110806">MATELAVGYISLEAETSKLPKQLNAAFESAGKTAGKRGGSEAANAFEAGTRGITVDLSRAFGDARSAGKNAGGDAANAAQSSLGGIRVDLAKAFGDAGAAGKSAGSDAASGFESALSRIGAKLNLSGKFSGAGEGAGHEFGGSFMSGLGDKLGNLTGAGGKGGIIGATVGAAFSLAALSIPGLFMASLQSGFERQKALDLTQAKLGVDDATMAKIGTAAGRAYVDTFGSSVVENADTARAAIQSGLLDPNASAQEMQGVIEQLSTVSQIMDEDIPSTARAAGQAVKTGMTKDAKGAMDLFVAASQNGLNVSEDFLDTVTEYGTQFRKLGIDGPEAVGLINQAVKGGARDSDTAADAIKEFAIRAVDGSDSTTKAFQDLGLNADEISHKFAAGGQSAHDATQEILTGLRNIDDPLVRGQVAVALFGTKWEDLGGAFDKFDLSTAAGSLGQVAGAADDAATKISRNAAGSIEGAKRSIETSTDAISTALANAFGPQLSKLSDWVTDHQPEIIGFLGKLVDGAFNAGDAILGMVSTGLRAFASFAEGAGGALAGVLKPLGAVTEAFGKLTGNKKMEDLGAGMRNLDQTFDSAATTARNLADGIDNTVRPGLDRLRTSVSDNITEAQLSETMFRALGDTVTALPDGHSITLKDNTPETTQRLEALGLKVTTLPDGKVTVTANDEPGQKIIDAFITRNTGKALPVTMEPDWSKVQAGIDNPQLRATAPTYSPESGYVHYAKGGIRKPGIADGSQAILWAEAGPEAYIPLDQSRRARSTGLLATVAEMFGYGLTPMAAGAIVPGKQFAQSMDPATYQLGGFSTSSIDCSGMVSATVNDALGLPAFSSRMATGNEGEWLAAKGAKPGLGGPGDISVGWVVGGPAGGHTAMTLGDGTNVESNGTEGVVIGGPVGANNSMFDQFAHIPAALLRGGDAGAAGSSGGGTSSSGGTGAGTSGSSSGLGGTVGTGAAFDTSKVPSGVVPVWIVNSDGSSYTPTPASDTATPQAPAATPGTTGASEIQTMDQALASGRDKLTAAGQGFTKANTDDALGAAGLRSSGGALQALGEQWNSKTVQDVRAILEDRMRAMLIEAISGLNVKAVASAARYGR</sequence>
<dbReference type="PATRIC" id="fig|1415166.3.peg.7544"/>
<protein>
    <recommendedName>
        <fullName evidence="6">NlpC/P60 domain-containing protein</fullName>
    </recommendedName>
</protein>
<dbReference type="Gene3D" id="3.90.1720.10">
    <property type="entry name" value="endopeptidase domain like (from Nostoc punctiforme)"/>
    <property type="match status" value="1"/>
</dbReference>
<feature type="domain" description="NlpC/P60" evidence="6">
    <location>
        <begin position="788"/>
        <end position="924"/>
    </location>
</feature>
<name>W5TT60_9NOCA</name>
<dbReference type="eggNOG" id="COG5280">
    <property type="taxonomic scope" value="Bacteria"/>
</dbReference>
<dbReference type="Pfam" id="PF10145">
    <property type="entry name" value="PhageMin_Tail"/>
    <property type="match status" value="1"/>
</dbReference>
<proteinExistence type="inferred from homology"/>
<dbReference type="Proteomes" id="UP000019150">
    <property type="component" value="Chromosome"/>
</dbReference>
<feature type="region of interest" description="Disordered" evidence="5">
    <location>
        <begin position="928"/>
        <end position="955"/>
    </location>
</feature>
<evidence type="ECO:0000256" key="3">
    <source>
        <dbReference type="ARBA" id="ARBA00022801"/>
    </source>
</evidence>
<keyword evidence="8" id="KW-1185">Reference proteome</keyword>
<reference evidence="7 8" key="1">
    <citation type="journal article" date="2014" name="Appl. Environ. Microbiol.">
        <title>Insights into the Microbial Degradation of Rubber and Gutta-Percha by Analysis of the Complete Genome of Nocardia nova SH22a.</title>
        <authorList>
            <person name="Luo Q."/>
            <person name="Hiessl S."/>
            <person name="Poehlein A."/>
            <person name="Daniel R."/>
            <person name="Steinbuchel A."/>
        </authorList>
    </citation>
    <scope>NUCLEOTIDE SEQUENCE [LARGE SCALE GENOMIC DNA]</scope>
    <source>
        <strain evidence="7">SH22a</strain>
    </source>
</reference>
<dbReference type="InterPro" id="IPR038765">
    <property type="entry name" value="Papain-like_cys_pep_sf"/>
</dbReference>
<evidence type="ECO:0000256" key="5">
    <source>
        <dbReference type="SAM" id="MobiDB-lite"/>
    </source>
</evidence>
<keyword evidence="4" id="KW-0788">Thiol protease</keyword>
<feature type="region of interest" description="Disordered" evidence="5">
    <location>
        <begin position="986"/>
        <end position="1009"/>
    </location>
</feature>
<evidence type="ECO:0000313" key="7">
    <source>
        <dbReference type="EMBL" id="AHH22108.1"/>
    </source>
</evidence>
<evidence type="ECO:0000259" key="6">
    <source>
        <dbReference type="PROSITE" id="PS51935"/>
    </source>
</evidence>
<dbReference type="eggNOG" id="COG0791">
    <property type="taxonomic scope" value="Bacteria"/>
</dbReference>
<comment type="similarity">
    <text evidence="1">Belongs to the peptidase C40 family.</text>
</comment>
<keyword evidence="3" id="KW-0378">Hydrolase</keyword>
<feature type="compositionally biased region" description="Low complexity" evidence="5">
    <location>
        <begin position="988"/>
        <end position="1009"/>
    </location>
</feature>
<dbReference type="PROSITE" id="PS51935">
    <property type="entry name" value="NLPC_P60"/>
    <property type="match status" value="1"/>
</dbReference>
<dbReference type="AlphaFoldDB" id="W5TT60"/>
<dbReference type="OrthoDB" id="4433665at2"/>
<dbReference type="GO" id="GO:0006508">
    <property type="term" value="P:proteolysis"/>
    <property type="evidence" value="ECO:0007669"/>
    <property type="project" value="UniProtKB-KW"/>
</dbReference>
<dbReference type="SUPFAM" id="SSF54001">
    <property type="entry name" value="Cysteine proteinases"/>
    <property type="match status" value="1"/>
</dbReference>
<dbReference type="KEGG" id="nno:NONO_c73520"/>
<dbReference type="HOGENOM" id="CLU_270391_0_0_11"/>
<dbReference type="STRING" id="1415166.NONO_c73520"/>
<evidence type="ECO:0000256" key="4">
    <source>
        <dbReference type="ARBA" id="ARBA00022807"/>
    </source>
</evidence>
<dbReference type="RefSeq" id="WP_025353383.1">
    <property type="nucleotide sequence ID" value="NZ_CP006850.1"/>
</dbReference>
<dbReference type="InterPro" id="IPR010090">
    <property type="entry name" value="Phage_tape_meas"/>
</dbReference>
<accession>W5TT60</accession>
<dbReference type="EMBL" id="CP006850">
    <property type="protein sequence ID" value="AHH22108.1"/>
    <property type="molecule type" value="Genomic_DNA"/>
</dbReference>
<evidence type="ECO:0000313" key="8">
    <source>
        <dbReference type="Proteomes" id="UP000019150"/>
    </source>
</evidence>
<gene>
    <name evidence="7" type="ORF">NONO_c73520</name>
</gene>
<dbReference type="GO" id="GO:0008234">
    <property type="term" value="F:cysteine-type peptidase activity"/>
    <property type="evidence" value="ECO:0007669"/>
    <property type="project" value="UniProtKB-KW"/>
</dbReference>
<keyword evidence="2" id="KW-0645">Protease</keyword>
<evidence type="ECO:0000256" key="1">
    <source>
        <dbReference type="ARBA" id="ARBA00007074"/>
    </source>
</evidence>
<dbReference type="InterPro" id="IPR000064">
    <property type="entry name" value="NLP_P60_dom"/>
</dbReference>